<proteinExistence type="predicted"/>
<name>A0ABP7TQZ8_9BACT</name>
<evidence type="ECO:0000313" key="2">
    <source>
        <dbReference type="Proteomes" id="UP001501469"/>
    </source>
</evidence>
<accession>A0ABP7TQZ8</accession>
<gene>
    <name evidence="1" type="ORF">GCM10022409_12590</name>
</gene>
<dbReference type="Proteomes" id="UP001501469">
    <property type="component" value="Unassembled WGS sequence"/>
</dbReference>
<dbReference type="RefSeq" id="WP_345051720.1">
    <property type="nucleotide sequence ID" value="NZ_BAABDK010000010.1"/>
</dbReference>
<evidence type="ECO:0008006" key="3">
    <source>
        <dbReference type="Google" id="ProtNLM"/>
    </source>
</evidence>
<protein>
    <recommendedName>
        <fullName evidence="3">Carboxypeptidase-like regulatory domain-containing protein</fullName>
    </recommendedName>
</protein>
<sequence>MAQTTVLGRVLDAKTGYDLPGATVLQTGTTNGVSTDVEGNFTLSITAVADSLSITASFIGYVEQRQRVPAGNYIIIRLVPQAPSVDCPVIGRDPLVELGLVSGMRYAPVGGTVKFYGTRLYHRLHLTATIGYQTNFSRNHAFTASLGLPALWQQRFTVAEVLSYEQLQAMPANMRFSSYKMMVSIGSFRSIAPLSRLMFLLGGGYAQHQPLAPSDVLSASTAGLGYSFGLQTNYYFQPFRLAGVVQATHWPSYWQWQARLTHPFGDSFQAGVAVNQLRHYSELTLFLSRAFY</sequence>
<dbReference type="SUPFAM" id="SSF49464">
    <property type="entry name" value="Carboxypeptidase regulatory domain-like"/>
    <property type="match status" value="1"/>
</dbReference>
<evidence type="ECO:0000313" key="1">
    <source>
        <dbReference type="EMBL" id="GAA4029813.1"/>
    </source>
</evidence>
<reference evidence="2" key="1">
    <citation type="journal article" date="2019" name="Int. J. Syst. Evol. Microbiol.">
        <title>The Global Catalogue of Microorganisms (GCM) 10K type strain sequencing project: providing services to taxonomists for standard genome sequencing and annotation.</title>
        <authorList>
            <consortium name="The Broad Institute Genomics Platform"/>
            <consortium name="The Broad Institute Genome Sequencing Center for Infectious Disease"/>
            <person name="Wu L."/>
            <person name="Ma J."/>
        </authorList>
    </citation>
    <scope>NUCLEOTIDE SEQUENCE [LARGE SCALE GENOMIC DNA]</scope>
    <source>
        <strain evidence="2">JCM 17225</strain>
    </source>
</reference>
<dbReference type="Pfam" id="PF13715">
    <property type="entry name" value="CarbopepD_reg_2"/>
    <property type="match status" value="1"/>
</dbReference>
<dbReference type="EMBL" id="BAABDK010000010">
    <property type="protein sequence ID" value="GAA4029813.1"/>
    <property type="molecule type" value="Genomic_DNA"/>
</dbReference>
<dbReference type="InterPro" id="IPR008969">
    <property type="entry name" value="CarboxyPept-like_regulatory"/>
</dbReference>
<dbReference type="Gene3D" id="2.60.40.1120">
    <property type="entry name" value="Carboxypeptidase-like, regulatory domain"/>
    <property type="match status" value="1"/>
</dbReference>
<keyword evidence="2" id="KW-1185">Reference proteome</keyword>
<comment type="caution">
    <text evidence="1">The sequence shown here is derived from an EMBL/GenBank/DDBJ whole genome shotgun (WGS) entry which is preliminary data.</text>
</comment>
<organism evidence="1 2">
    <name type="scientific">Hymenobacter glaciei</name>
    <dbReference type="NCBI Taxonomy" id="877209"/>
    <lineage>
        <taxon>Bacteria</taxon>
        <taxon>Pseudomonadati</taxon>
        <taxon>Bacteroidota</taxon>
        <taxon>Cytophagia</taxon>
        <taxon>Cytophagales</taxon>
        <taxon>Hymenobacteraceae</taxon>
        <taxon>Hymenobacter</taxon>
    </lineage>
</organism>